<feature type="signal peptide" evidence="4">
    <location>
        <begin position="1"/>
        <end position="18"/>
    </location>
</feature>
<dbReference type="Pfam" id="PF04231">
    <property type="entry name" value="Endonuclease_1"/>
    <property type="match status" value="1"/>
</dbReference>
<organism evidence="5 6">
    <name type="scientific">Sulfurimonas paralvinellae</name>
    <dbReference type="NCBI Taxonomy" id="317658"/>
    <lineage>
        <taxon>Bacteria</taxon>
        <taxon>Pseudomonadati</taxon>
        <taxon>Campylobacterota</taxon>
        <taxon>Epsilonproteobacteria</taxon>
        <taxon>Campylobacterales</taxon>
        <taxon>Sulfurimonadaceae</taxon>
        <taxon>Sulfurimonas</taxon>
    </lineage>
</organism>
<reference evidence="5 6" key="1">
    <citation type="submission" date="2019-07" db="EMBL/GenBank/DDBJ databases">
        <title>Sulfurimonas paralvinellae sp. nov., a novel mesophilic, hydrogen- and sulfur-oxidizing chemolithoautotroph within the Epsilonproteo- bacteria isolated from a deep-sea hydrothermal vent polychaete nest, reclassification of Thiomicrospira denitrificans as Sulfurimonas denitrificans comb. nov. and emended description of the genus Sulfurimonas.</title>
        <authorList>
            <person name="Wang S."/>
            <person name="Jiang L."/>
            <person name="Shao Z."/>
        </authorList>
    </citation>
    <scope>NUCLEOTIDE SEQUENCE [LARGE SCALE GENOMIC DNA]</scope>
    <source>
        <strain evidence="5 6">GO25</strain>
        <plasmid evidence="5 6">unnamed</plasmid>
    </source>
</reference>
<dbReference type="EMBL" id="CP041407">
    <property type="protein sequence ID" value="QOP46772.1"/>
    <property type="molecule type" value="Genomic_DNA"/>
</dbReference>
<keyword evidence="3" id="KW-0378">Hydrolase</keyword>
<gene>
    <name evidence="5" type="ORF">FM071_10375</name>
</gene>
<dbReference type="PANTHER" id="PTHR33607:SF2">
    <property type="entry name" value="ENDONUCLEASE-1"/>
    <property type="match status" value="1"/>
</dbReference>
<keyword evidence="6" id="KW-1185">Reference proteome</keyword>
<sequence length="244" mass="29313">MISKILLLFLAAAIGVFAGSNDSFSRSKKELRKIYADHQRTIYCDCKYNYKNKNNMIDRRSCGYVPRNEYTKKGKKNIRARRIEWEHAIPAENFGRQFSCWREGDAKCVNSKGKHYKGRKCCTKVNKQYRIMQADMHNLFPSIGELNADRKNYRYDFEVGEKGQYGECKFNVLFKQRRARVREEIRGVIARDYLYFHQHYKMKLSKQELKKYQKWNEEYPPSEWEKERNRRIAKLQGNLNPFIK</sequence>
<dbReference type="GO" id="GO:0004518">
    <property type="term" value="F:nuclease activity"/>
    <property type="evidence" value="ECO:0007669"/>
    <property type="project" value="UniProtKB-KW"/>
</dbReference>
<keyword evidence="2" id="KW-0540">Nuclease</keyword>
<dbReference type="InterPro" id="IPR044925">
    <property type="entry name" value="His-Me_finger_sf"/>
</dbReference>
<dbReference type="PANTHER" id="PTHR33607">
    <property type="entry name" value="ENDONUCLEASE-1"/>
    <property type="match status" value="1"/>
</dbReference>
<keyword evidence="4" id="KW-0732">Signal</keyword>
<comment type="similarity">
    <text evidence="1">Belongs to the EndA/NucM nuclease family.</text>
</comment>
<evidence type="ECO:0000256" key="1">
    <source>
        <dbReference type="ARBA" id="ARBA00006429"/>
    </source>
</evidence>
<name>A0A7M1BD92_9BACT</name>
<keyword evidence="5" id="KW-0614">Plasmid</keyword>
<evidence type="ECO:0000256" key="2">
    <source>
        <dbReference type="ARBA" id="ARBA00022722"/>
    </source>
</evidence>
<evidence type="ECO:0000313" key="5">
    <source>
        <dbReference type="EMBL" id="QOP46772.1"/>
    </source>
</evidence>
<feature type="chain" id="PRO_5033006386" evidence="4">
    <location>
        <begin position="19"/>
        <end position="244"/>
    </location>
</feature>
<dbReference type="AlphaFoldDB" id="A0A7M1BD92"/>
<dbReference type="GO" id="GO:0016787">
    <property type="term" value="F:hydrolase activity"/>
    <property type="evidence" value="ECO:0007669"/>
    <property type="project" value="UniProtKB-KW"/>
</dbReference>
<dbReference type="KEGG" id="spal:FM071_10375"/>
<evidence type="ECO:0000313" key="6">
    <source>
        <dbReference type="Proteomes" id="UP000593580"/>
    </source>
</evidence>
<evidence type="ECO:0000256" key="3">
    <source>
        <dbReference type="ARBA" id="ARBA00022801"/>
    </source>
</evidence>
<dbReference type="RefSeq" id="WP_193112115.1">
    <property type="nucleotide sequence ID" value="NZ_CP041407.1"/>
</dbReference>
<protein>
    <submittedName>
        <fullName evidence="5">Deoxyribonuclease</fullName>
    </submittedName>
</protein>
<dbReference type="Proteomes" id="UP000593580">
    <property type="component" value="Plasmid unnamed"/>
</dbReference>
<accession>A0A7M1BD92</accession>
<proteinExistence type="inferred from homology"/>
<evidence type="ECO:0000256" key="4">
    <source>
        <dbReference type="SAM" id="SignalP"/>
    </source>
</evidence>
<dbReference type="SUPFAM" id="SSF54060">
    <property type="entry name" value="His-Me finger endonucleases"/>
    <property type="match status" value="1"/>
</dbReference>
<dbReference type="InterPro" id="IPR007346">
    <property type="entry name" value="Endonuclease-I"/>
</dbReference>
<geneLocation type="plasmid" evidence="5 6">
    <name>unnamed</name>
</geneLocation>